<keyword evidence="3" id="KW-1185">Reference proteome</keyword>
<organism evidence="2 3">
    <name type="scientific">Trichomalopsis sarcophagae</name>
    <dbReference type="NCBI Taxonomy" id="543379"/>
    <lineage>
        <taxon>Eukaryota</taxon>
        <taxon>Metazoa</taxon>
        <taxon>Ecdysozoa</taxon>
        <taxon>Arthropoda</taxon>
        <taxon>Hexapoda</taxon>
        <taxon>Insecta</taxon>
        <taxon>Pterygota</taxon>
        <taxon>Neoptera</taxon>
        <taxon>Endopterygota</taxon>
        <taxon>Hymenoptera</taxon>
        <taxon>Apocrita</taxon>
        <taxon>Proctotrupomorpha</taxon>
        <taxon>Chalcidoidea</taxon>
        <taxon>Pteromalidae</taxon>
        <taxon>Pteromalinae</taxon>
        <taxon>Trichomalopsis</taxon>
    </lineage>
</organism>
<feature type="non-terminal residue" evidence="2">
    <location>
        <position position="1"/>
    </location>
</feature>
<comment type="caution">
    <text evidence="2">The sequence shown here is derived from an EMBL/GenBank/DDBJ whole genome shotgun (WGS) entry which is preliminary data.</text>
</comment>
<dbReference type="AlphaFoldDB" id="A0A232ENS8"/>
<gene>
    <name evidence="2" type="ORF">TSAR_009344</name>
</gene>
<accession>A0A232ENS8</accession>
<dbReference type="Proteomes" id="UP000215335">
    <property type="component" value="Unassembled WGS sequence"/>
</dbReference>
<dbReference type="EMBL" id="NNAY01003099">
    <property type="protein sequence ID" value="OXU19982.1"/>
    <property type="molecule type" value="Genomic_DNA"/>
</dbReference>
<evidence type="ECO:0000313" key="2">
    <source>
        <dbReference type="EMBL" id="OXU19982.1"/>
    </source>
</evidence>
<feature type="region of interest" description="Disordered" evidence="1">
    <location>
        <begin position="30"/>
        <end position="52"/>
    </location>
</feature>
<evidence type="ECO:0000313" key="3">
    <source>
        <dbReference type="Proteomes" id="UP000215335"/>
    </source>
</evidence>
<name>A0A232ENS8_9HYME</name>
<protein>
    <submittedName>
        <fullName evidence="2">Uncharacterized protein</fullName>
    </submittedName>
</protein>
<evidence type="ECO:0000256" key="1">
    <source>
        <dbReference type="SAM" id="MobiDB-lite"/>
    </source>
</evidence>
<reference evidence="2 3" key="1">
    <citation type="journal article" date="2017" name="Curr. Biol.">
        <title>The Evolution of Venom by Co-option of Single-Copy Genes.</title>
        <authorList>
            <person name="Martinson E.O."/>
            <person name="Mrinalini"/>
            <person name="Kelkar Y.D."/>
            <person name="Chang C.H."/>
            <person name="Werren J.H."/>
        </authorList>
    </citation>
    <scope>NUCLEOTIDE SEQUENCE [LARGE SCALE GENOMIC DNA]</scope>
    <source>
        <strain evidence="2 3">Alberta</strain>
        <tissue evidence="2">Whole body</tissue>
    </source>
</reference>
<proteinExistence type="predicted"/>
<sequence>QGNNVVRDRERASERERIRELTLTVDGSRSLSGMLEPRTSPSQASWRSRRLDGVEARTHKEASNVAVMLSQKALVTLAHEFVITILRRIARLQRNCLSLASANESVARVLSLTREALSLSLHTHRHGVLPLAALPLLTCNM</sequence>